<dbReference type="Proteomes" id="UP000221961">
    <property type="component" value="Chromosome"/>
</dbReference>
<dbReference type="Pfam" id="PF21181">
    <property type="entry name" value="SsfX3_N"/>
    <property type="match status" value="1"/>
</dbReference>
<evidence type="ECO:0000259" key="2">
    <source>
        <dbReference type="Pfam" id="PF21181"/>
    </source>
</evidence>
<evidence type="ECO:0000313" key="4">
    <source>
        <dbReference type="Proteomes" id="UP000221961"/>
    </source>
</evidence>
<feature type="domain" description="SsfX3-like N-terminal" evidence="2">
    <location>
        <begin position="15"/>
        <end position="144"/>
    </location>
</feature>
<dbReference type="SUPFAM" id="SSF52266">
    <property type="entry name" value="SGNH hydrolase"/>
    <property type="match status" value="1"/>
</dbReference>
<dbReference type="InterPro" id="IPR036514">
    <property type="entry name" value="SGNH_hydro_sf"/>
</dbReference>
<dbReference type="EMBL" id="CP023778">
    <property type="protein sequence ID" value="ATL68119.1"/>
    <property type="molecule type" value="Genomic_DNA"/>
</dbReference>
<sequence>MTDWITTAIEPWLLRGVCDLERTEHGLLPHRLPAWARAQFPDEQSRLAEAMPTGVRVAFRTRATAVELDVLPTVAVYKEGARPGVYELVVDGRLAASARVSGGNRVAFDLDTGAMDFRPGPVDTARFDGLPQGDKRVEIWLPHSDYVEVVALRTDAPVTPAETDGHPVWVHHGSSISHGSDAERPTGIWPVVAAARGGVELVNLSLRGNALLDPFVARTIRDTPADFISLKLGINVANLDLMRLRAFGPAVHGFLDTIREKHATTPLLVVSPILCPAFEDTPGPGAADRSTGRLRFRATGDPADVASGKLTLTVIRKELSDIVSRRAATDPNLHYLDGLTLYGESDHAELPLPDALHPDSAIHQRMGERFADRVFAAGGPFAPAVAVDSRRAG</sequence>
<organism evidence="3 4">
    <name type="scientific">Nocardia terpenica</name>
    <dbReference type="NCBI Taxonomy" id="455432"/>
    <lineage>
        <taxon>Bacteria</taxon>
        <taxon>Bacillati</taxon>
        <taxon>Actinomycetota</taxon>
        <taxon>Actinomycetes</taxon>
        <taxon>Mycobacteriales</taxon>
        <taxon>Nocardiaceae</taxon>
        <taxon>Nocardia</taxon>
    </lineage>
</organism>
<dbReference type="Pfam" id="PF14606">
    <property type="entry name" value="Lipase_GDSL_3"/>
    <property type="match status" value="1"/>
</dbReference>
<evidence type="ECO:0000259" key="1">
    <source>
        <dbReference type="Pfam" id="PF14606"/>
    </source>
</evidence>
<name>A0A291RLH2_9NOCA</name>
<dbReference type="AlphaFoldDB" id="A0A291RLH2"/>
<protein>
    <submittedName>
        <fullName evidence="3">Lipase</fullName>
    </submittedName>
</protein>
<dbReference type="GeneID" id="88359636"/>
<dbReference type="InterPro" id="IPR013830">
    <property type="entry name" value="SGNH_hydro"/>
</dbReference>
<accession>A0A291RLH2</accession>
<feature type="domain" description="SGNH hydrolase-type esterase" evidence="1">
    <location>
        <begin position="170"/>
        <end position="271"/>
    </location>
</feature>
<dbReference type="Gene3D" id="3.40.50.1110">
    <property type="entry name" value="SGNH hydrolase"/>
    <property type="match status" value="1"/>
</dbReference>
<gene>
    <name evidence="3" type="ORF">CRH09_19950</name>
</gene>
<dbReference type="KEGG" id="ntp:CRH09_19950"/>
<dbReference type="Gene3D" id="2.60.120.260">
    <property type="entry name" value="Galactose-binding domain-like"/>
    <property type="match status" value="1"/>
</dbReference>
<reference evidence="3 4" key="1">
    <citation type="submission" date="2017-10" db="EMBL/GenBank/DDBJ databases">
        <title>Comparative genomics between pathogenic Norcardia.</title>
        <authorList>
            <person name="Zeng L."/>
        </authorList>
    </citation>
    <scope>NUCLEOTIDE SEQUENCE [LARGE SCALE GENOMIC DNA]</scope>
    <source>
        <strain evidence="3 4">NC_YFY_NT001</strain>
    </source>
</reference>
<evidence type="ECO:0000313" key="3">
    <source>
        <dbReference type="EMBL" id="ATL68119.1"/>
    </source>
</evidence>
<proteinExistence type="predicted"/>
<dbReference type="InterPro" id="IPR048977">
    <property type="entry name" value="SsfX3-like_N"/>
</dbReference>
<dbReference type="RefSeq" id="WP_098695220.1">
    <property type="nucleotide sequence ID" value="NZ_CP023778.1"/>
</dbReference>